<sequence length="291" mass="30957">MIVAIQAGGAVDIAARVAADALSAKLGQSFVVDNRPGAGGIIGMAEAAQSRADGYTLLFGTAGPITILPQRPSMLAQVDPLKAFKPVALLYSVPLVVIAKKDGRFKTLRELIDYAKRNPGRVTYGSTGVGSINHIAGELFSSLAGISLLHVPYKGTGPVVTDIIGNRLDLYFATLPSWKSSSNSLTVLAVASDKRSDFAPEFPTSAQAGLPGFEFDNWGGIFAPIATPRAVVDKLRRALEAAMKEKTVREKFRAAGNEPDFRAGEQAQAEVEAGFEKMKNLVRDRQLNLDA</sequence>
<evidence type="ECO:0000313" key="2">
    <source>
        <dbReference type="EMBL" id="GAA4333123.1"/>
    </source>
</evidence>
<dbReference type="SUPFAM" id="SSF53850">
    <property type="entry name" value="Periplasmic binding protein-like II"/>
    <property type="match status" value="1"/>
</dbReference>
<organism evidence="2 3">
    <name type="scientific">Pigmentiphaga soli</name>
    <dbReference type="NCBI Taxonomy" id="1007095"/>
    <lineage>
        <taxon>Bacteria</taxon>
        <taxon>Pseudomonadati</taxon>
        <taxon>Pseudomonadota</taxon>
        <taxon>Betaproteobacteria</taxon>
        <taxon>Burkholderiales</taxon>
        <taxon>Alcaligenaceae</taxon>
        <taxon>Pigmentiphaga</taxon>
    </lineage>
</organism>
<reference evidence="3" key="1">
    <citation type="journal article" date="2019" name="Int. J. Syst. Evol. Microbiol.">
        <title>The Global Catalogue of Microorganisms (GCM) 10K type strain sequencing project: providing services to taxonomists for standard genome sequencing and annotation.</title>
        <authorList>
            <consortium name="The Broad Institute Genomics Platform"/>
            <consortium name="The Broad Institute Genome Sequencing Center for Infectious Disease"/>
            <person name="Wu L."/>
            <person name="Ma J."/>
        </authorList>
    </citation>
    <scope>NUCLEOTIDE SEQUENCE [LARGE SCALE GENOMIC DNA]</scope>
    <source>
        <strain evidence="3">JCM 17666</strain>
    </source>
</reference>
<dbReference type="PANTHER" id="PTHR42928">
    <property type="entry name" value="TRICARBOXYLATE-BINDING PROTEIN"/>
    <property type="match status" value="1"/>
</dbReference>
<dbReference type="EMBL" id="BAABFO010000010">
    <property type="protein sequence ID" value="GAA4333123.1"/>
    <property type="molecule type" value="Genomic_DNA"/>
</dbReference>
<comment type="caution">
    <text evidence="2">The sequence shown here is derived from an EMBL/GenBank/DDBJ whole genome shotgun (WGS) entry which is preliminary data.</text>
</comment>
<keyword evidence="3" id="KW-1185">Reference proteome</keyword>
<evidence type="ECO:0000313" key="3">
    <source>
        <dbReference type="Proteomes" id="UP001501671"/>
    </source>
</evidence>
<dbReference type="Gene3D" id="3.40.190.10">
    <property type="entry name" value="Periplasmic binding protein-like II"/>
    <property type="match status" value="1"/>
</dbReference>
<gene>
    <name evidence="2" type="ORF">GCM10023144_24040</name>
</gene>
<dbReference type="PIRSF" id="PIRSF017082">
    <property type="entry name" value="YflP"/>
    <property type="match status" value="1"/>
</dbReference>
<dbReference type="RefSeq" id="WP_345249678.1">
    <property type="nucleotide sequence ID" value="NZ_BAABFO010000010.1"/>
</dbReference>
<evidence type="ECO:0000256" key="1">
    <source>
        <dbReference type="ARBA" id="ARBA00006987"/>
    </source>
</evidence>
<dbReference type="CDD" id="cd07012">
    <property type="entry name" value="PBP2_Bug_TTT"/>
    <property type="match status" value="1"/>
</dbReference>
<dbReference type="InterPro" id="IPR005064">
    <property type="entry name" value="BUG"/>
</dbReference>
<dbReference type="Gene3D" id="3.40.190.150">
    <property type="entry name" value="Bordetella uptake gene, domain 1"/>
    <property type="match status" value="1"/>
</dbReference>
<name>A0ABP8H1N4_9BURK</name>
<dbReference type="Proteomes" id="UP001501671">
    <property type="component" value="Unassembled WGS sequence"/>
</dbReference>
<accession>A0ABP8H1N4</accession>
<comment type="similarity">
    <text evidence="1">Belongs to the UPF0065 (bug) family.</text>
</comment>
<proteinExistence type="inferred from homology"/>
<protein>
    <submittedName>
        <fullName evidence="2">Tripartite tricarboxylate transporter substrate binding protein</fullName>
    </submittedName>
</protein>
<dbReference type="Pfam" id="PF03401">
    <property type="entry name" value="TctC"/>
    <property type="match status" value="1"/>
</dbReference>
<dbReference type="PANTHER" id="PTHR42928:SF5">
    <property type="entry name" value="BLR1237 PROTEIN"/>
    <property type="match status" value="1"/>
</dbReference>
<dbReference type="InterPro" id="IPR042100">
    <property type="entry name" value="Bug_dom1"/>
</dbReference>